<dbReference type="EMBL" id="LR797180">
    <property type="protein sequence ID" value="CAB4191982.1"/>
    <property type="molecule type" value="Genomic_DNA"/>
</dbReference>
<evidence type="ECO:0000313" key="8">
    <source>
        <dbReference type="EMBL" id="CAB4191982.1"/>
    </source>
</evidence>
<name>A0A6J5Q4A6_9CAUD</name>
<dbReference type="EMBL" id="LR796305">
    <property type="protein sequence ID" value="CAB4135673.1"/>
    <property type="molecule type" value="Genomic_DNA"/>
</dbReference>
<dbReference type="EMBL" id="LR796980">
    <property type="protein sequence ID" value="CAB4179546.1"/>
    <property type="molecule type" value="Genomic_DNA"/>
</dbReference>
<dbReference type="InterPro" id="IPR046681">
    <property type="entry name" value="DUF6551"/>
</dbReference>
<dbReference type="EMBL" id="LR796709">
    <property type="protein sequence ID" value="CAB4161561.1"/>
    <property type="molecule type" value="Genomic_DNA"/>
</dbReference>
<evidence type="ECO:0000313" key="11">
    <source>
        <dbReference type="EMBL" id="CAB5230662.1"/>
    </source>
</evidence>
<evidence type="ECO:0000313" key="6">
    <source>
        <dbReference type="EMBL" id="CAB4179546.1"/>
    </source>
</evidence>
<accession>A0A6J5Q4A6</accession>
<gene>
    <name evidence="6" type="ORF">UFOVP1031_139</name>
    <name evidence="7" type="ORF">UFOVP1172_153</name>
    <name evidence="8" type="ORF">UFOVP1240_58</name>
    <name evidence="9" type="ORF">UFOVP1486_115</name>
    <name evidence="11" type="ORF">UFOVP1578_54</name>
    <name evidence="10" type="ORF">UFOVP1630_46</name>
    <name evidence="1" type="ORF">UFOVP288_75</name>
    <name evidence="2" type="ORF">UFOVP483_121</name>
    <name evidence="3" type="ORF">UFOVP573_40</name>
    <name evidence="4" type="ORF">UFOVP769_75</name>
    <name evidence="5" type="ORF">UFOVP962_43</name>
</gene>
<protein>
    <recommendedName>
        <fullName evidence="12">ParB/Sulfiredoxin</fullName>
    </recommendedName>
</protein>
<organism evidence="5">
    <name type="scientific">uncultured Caudovirales phage</name>
    <dbReference type="NCBI Taxonomy" id="2100421"/>
    <lineage>
        <taxon>Viruses</taxon>
        <taxon>Duplodnaviria</taxon>
        <taxon>Heunggongvirae</taxon>
        <taxon>Uroviricota</taxon>
        <taxon>Caudoviricetes</taxon>
        <taxon>Peduoviridae</taxon>
        <taxon>Maltschvirus</taxon>
        <taxon>Maltschvirus maltsch</taxon>
    </lineage>
</organism>
<dbReference type="EMBL" id="LR798423">
    <property type="protein sequence ID" value="CAB5230662.1"/>
    <property type="molecule type" value="Genomic_DNA"/>
</dbReference>
<dbReference type="EMBL" id="LR797130">
    <property type="protein sequence ID" value="CAB4188885.1"/>
    <property type="molecule type" value="Genomic_DNA"/>
</dbReference>
<evidence type="ECO:0000313" key="5">
    <source>
        <dbReference type="EMBL" id="CAB4174364.1"/>
    </source>
</evidence>
<dbReference type="EMBL" id="LR796917">
    <property type="protein sequence ID" value="CAB4174364.1"/>
    <property type="molecule type" value="Genomic_DNA"/>
</dbReference>
<evidence type="ECO:0000313" key="10">
    <source>
        <dbReference type="EMBL" id="CAB4219994.1"/>
    </source>
</evidence>
<evidence type="ECO:0000313" key="2">
    <source>
        <dbReference type="EMBL" id="CAB4146159.1"/>
    </source>
</evidence>
<evidence type="ECO:0000313" key="7">
    <source>
        <dbReference type="EMBL" id="CAB4188885.1"/>
    </source>
</evidence>
<evidence type="ECO:0000313" key="1">
    <source>
        <dbReference type="EMBL" id="CAB4135673.1"/>
    </source>
</evidence>
<dbReference type="EMBL" id="LR796461">
    <property type="protein sequence ID" value="CAB4146159.1"/>
    <property type="molecule type" value="Genomic_DNA"/>
</dbReference>
<dbReference type="EMBL" id="LR796548">
    <property type="protein sequence ID" value="CAB4150800.1"/>
    <property type="molecule type" value="Genomic_DNA"/>
</dbReference>
<dbReference type="EMBL" id="LR797492">
    <property type="protein sequence ID" value="CAB4219994.1"/>
    <property type="molecule type" value="Genomic_DNA"/>
</dbReference>
<dbReference type="Pfam" id="PF20188">
    <property type="entry name" value="DUF6551"/>
    <property type="match status" value="1"/>
</dbReference>
<evidence type="ECO:0008006" key="12">
    <source>
        <dbReference type="Google" id="ProtNLM"/>
    </source>
</evidence>
<evidence type="ECO:0000313" key="9">
    <source>
        <dbReference type="EMBL" id="CAB4216221.1"/>
    </source>
</evidence>
<reference evidence="5" key="1">
    <citation type="submission" date="2020-05" db="EMBL/GenBank/DDBJ databases">
        <authorList>
            <person name="Chiriac C."/>
            <person name="Salcher M."/>
            <person name="Ghai R."/>
            <person name="Kavagutti S V."/>
        </authorList>
    </citation>
    <scope>NUCLEOTIDE SEQUENCE</scope>
</reference>
<proteinExistence type="predicted"/>
<evidence type="ECO:0000313" key="3">
    <source>
        <dbReference type="EMBL" id="CAB4150800.1"/>
    </source>
</evidence>
<sequence length="305" mass="33694">MEAIDFEVQVEQSEIKKNLNIPIFSEEKVGALFNQGHISKMSSIVKVSDLTIDYTYQRQPIMKKVNKIAKNFDSDILGVIICSMREDGSIAVIDGSHRVHALRMKGLNDSTVNALVYFSLSIQEEAKIFAMLNQEHTKPNTTDIFKAGIVSGDEETIAINKILNSLGLIIGVGPGDNKVRAISTIRRVYRNAGEKVLRDTLYTIKSAYGDSSSTMRDVLISAVAIVYNRYGAKVEVSRMITTLQKFGNPNTLIANAKSIGVNASSVTASALPFVIVNAYNQRLTKNRLSDYPMNLLAQQVWVSIK</sequence>
<evidence type="ECO:0000313" key="4">
    <source>
        <dbReference type="EMBL" id="CAB4161561.1"/>
    </source>
</evidence>
<dbReference type="EMBL" id="LR797434">
    <property type="protein sequence ID" value="CAB4216221.1"/>
    <property type="molecule type" value="Genomic_DNA"/>
</dbReference>